<reference evidence="1 2" key="1">
    <citation type="journal article" date="2023" name="Plants (Basel)">
        <title>Bridging the Gap: Combining Genomics and Transcriptomics Approaches to Understand Stylosanthes scabra, an Orphan Legume from the Brazilian Caatinga.</title>
        <authorList>
            <person name="Ferreira-Neto J.R.C."/>
            <person name="da Silva M.D."/>
            <person name="Binneck E."/>
            <person name="de Melo N.F."/>
            <person name="da Silva R.H."/>
            <person name="de Melo A.L.T.M."/>
            <person name="Pandolfi V."/>
            <person name="Bustamante F.O."/>
            <person name="Brasileiro-Vidal A.C."/>
            <person name="Benko-Iseppon A.M."/>
        </authorList>
    </citation>
    <scope>NUCLEOTIDE SEQUENCE [LARGE SCALE GENOMIC DNA]</scope>
    <source>
        <tissue evidence="1">Leaves</tissue>
    </source>
</reference>
<organism evidence="1 2">
    <name type="scientific">Stylosanthes scabra</name>
    <dbReference type="NCBI Taxonomy" id="79078"/>
    <lineage>
        <taxon>Eukaryota</taxon>
        <taxon>Viridiplantae</taxon>
        <taxon>Streptophyta</taxon>
        <taxon>Embryophyta</taxon>
        <taxon>Tracheophyta</taxon>
        <taxon>Spermatophyta</taxon>
        <taxon>Magnoliopsida</taxon>
        <taxon>eudicotyledons</taxon>
        <taxon>Gunneridae</taxon>
        <taxon>Pentapetalae</taxon>
        <taxon>rosids</taxon>
        <taxon>fabids</taxon>
        <taxon>Fabales</taxon>
        <taxon>Fabaceae</taxon>
        <taxon>Papilionoideae</taxon>
        <taxon>50 kb inversion clade</taxon>
        <taxon>dalbergioids sensu lato</taxon>
        <taxon>Dalbergieae</taxon>
        <taxon>Pterocarpus clade</taxon>
        <taxon>Stylosanthes</taxon>
    </lineage>
</organism>
<evidence type="ECO:0000313" key="2">
    <source>
        <dbReference type="Proteomes" id="UP001341840"/>
    </source>
</evidence>
<proteinExistence type="predicted"/>
<dbReference type="EMBL" id="JASCZI010061637">
    <property type="protein sequence ID" value="MED6139180.1"/>
    <property type="molecule type" value="Genomic_DNA"/>
</dbReference>
<comment type="caution">
    <text evidence="1">The sequence shown here is derived from an EMBL/GenBank/DDBJ whole genome shotgun (WGS) entry which is preliminary data.</text>
</comment>
<protein>
    <submittedName>
        <fullName evidence="1">Uncharacterized protein</fullName>
    </submittedName>
</protein>
<sequence length="151" mass="16410">MIHDPLILLLQHLTCKKNGGPRSVSAPSGRISTFPGVPSRHCPSSDHHIHTQRRLLMLLPLGQVSLLPSIFLIPPFPPSIPFLSYQIQPQRKEGRKLAGVDARGRPSQVHCHALPLPAIAATQHPHCDGGEATLEATSAAPHPFVFVTLFL</sequence>
<name>A0ABU6SSE2_9FABA</name>
<gene>
    <name evidence="1" type="ORF">PIB30_081504</name>
</gene>
<dbReference type="Proteomes" id="UP001341840">
    <property type="component" value="Unassembled WGS sequence"/>
</dbReference>
<accession>A0ABU6SSE2</accession>
<keyword evidence="2" id="KW-1185">Reference proteome</keyword>
<evidence type="ECO:0000313" key="1">
    <source>
        <dbReference type="EMBL" id="MED6139180.1"/>
    </source>
</evidence>